<feature type="signal peptide" evidence="7">
    <location>
        <begin position="1"/>
        <end position="24"/>
    </location>
</feature>
<dbReference type="Gene3D" id="3.40.50.2300">
    <property type="match status" value="2"/>
</dbReference>
<evidence type="ECO:0000259" key="8">
    <source>
        <dbReference type="Pfam" id="PF02608"/>
    </source>
</evidence>
<dbReference type="InterPro" id="IPR003760">
    <property type="entry name" value="PnrA-like"/>
</dbReference>
<evidence type="ECO:0000313" key="9">
    <source>
        <dbReference type="EMBL" id="QIK40335.1"/>
    </source>
</evidence>
<dbReference type="RefSeq" id="WP_166189685.1">
    <property type="nucleotide sequence ID" value="NZ_CP049811.1"/>
</dbReference>
<evidence type="ECO:0000256" key="3">
    <source>
        <dbReference type="ARBA" id="ARBA00022475"/>
    </source>
</evidence>
<evidence type="ECO:0000256" key="2">
    <source>
        <dbReference type="ARBA" id="ARBA00008610"/>
    </source>
</evidence>
<comment type="similarity">
    <text evidence="2">Belongs to the BMP lipoprotein family.</text>
</comment>
<dbReference type="GO" id="GO:0005886">
    <property type="term" value="C:plasma membrane"/>
    <property type="evidence" value="ECO:0007669"/>
    <property type="project" value="UniProtKB-SubCell"/>
</dbReference>
<dbReference type="SUPFAM" id="SSF53822">
    <property type="entry name" value="Periplasmic binding protein-like I"/>
    <property type="match status" value="1"/>
</dbReference>
<evidence type="ECO:0000256" key="4">
    <source>
        <dbReference type="ARBA" id="ARBA00022729"/>
    </source>
</evidence>
<keyword evidence="3" id="KW-1003">Cell membrane</keyword>
<protein>
    <submittedName>
        <fullName evidence="9">BMP family ABC transporter substrate-binding protein</fullName>
    </submittedName>
</protein>
<evidence type="ECO:0000313" key="10">
    <source>
        <dbReference type="Proteomes" id="UP000500791"/>
    </source>
</evidence>
<keyword evidence="4 7" id="KW-0732">Signal</keyword>
<evidence type="ECO:0000256" key="5">
    <source>
        <dbReference type="ARBA" id="ARBA00023136"/>
    </source>
</evidence>
<dbReference type="PANTHER" id="PTHR34296">
    <property type="entry name" value="TRANSCRIPTIONAL ACTIVATOR PROTEIN MED"/>
    <property type="match status" value="1"/>
</dbReference>
<dbReference type="PANTHER" id="PTHR34296:SF2">
    <property type="entry name" value="ABC TRANSPORTER GUANOSINE-BINDING PROTEIN NUPN"/>
    <property type="match status" value="1"/>
</dbReference>
<feature type="domain" description="ABC transporter substrate-binding protein PnrA-like" evidence="8">
    <location>
        <begin position="33"/>
        <end position="305"/>
    </location>
</feature>
<dbReference type="InterPro" id="IPR050957">
    <property type="entry name" value="BMP_lipoprotein"/>
</dbReference>
<evidence type="ECO:0000256" key="7">
    <source>
        <dbReference type="SAM" id="SignalP"/>
    </source>
</evidence>
<evidence type="ECO:0000256" key="1">
    <source>
        <dbReference type="ARBA" id="ARBA00004193"/>
    </source>
</evidence>
<sequence>MFSARTALGLMLGLMIGMCGPAMAEPGIVYSVGGKFDASFNEGAWRGAEQWAMETGESYGEFEIDGIAQSEQALRSFARRGYDPVVAIGFLHADALAKVAAEFPQTRFAIVDMVVEAPNVMSIVFREHEGSYITGVMAAMASESGVIGFVGGMDIPLIRRFECGYRQGAASQNADIKVIATMTGASPAAWSDPVRGAEITRGQISEGADVIMQAAGGTGIGVLQAAADAGILGIGTDSNQNGLHPGQVLTSMLKRVDVAVQEAFDEKTWSAGVVSLGVAEGGLSIAMDNNNAALVSPAMKAAADEAARSIAAGEIVVHDTYVDGDCPF</sequence>
<dbReference type="Pfam" id="PF02608">
    <property type="entry name" value="Bmp"/>
    <property type="match status" value="1"/>
</dbReference>
<keyword evidence="10" id="KW-1185">Reference proteome</keyword>
<feature type="chain" id="PRO_5026131350" evidence="7">
    <location>
        <begin position="25"/>
        <end position="328"/>
    </location>
</feature>
<gene>
    <name evidence="9" type="ORF">G8E03_05870</name>
</gene>
<dbReference type="EMBL" id="CP049811">
    <property type="protein sequence ID" value="QIK40335.1"/>
    <property type="molecule type" value="Genomic_DNA"/>
</dbReference>
<accession>A0A6G7VKE9</accession>
<dbReference type="CDD" id="cd06354">
    <property type="entry name" value="PBP1_PrnA-like"/>
    <property type="match status" value="1"/>
</dbReference>
<dbReference type="AlphaFoldDB" id="A0A6G7VKE9"/>
<keyword evidence="5" id="KW-0472">Membrane</keyword>
<keyword evidence="6" id="KW-0449">Lipoprotein</keyword>
<proteinExistence type="inferred from homology"/>
<comment type="subcellular location">
    <subcellularLocation>
        <location evidence="1">Cell membrane</location>
        <topology evidence="1">Lipid-anchor</topology>
    </subcellularLocation>
</comment>
<dbReference type="Proteomes" id="UP000500791">
    <property type="component" value="Chromosome"/>
</dbReference>
<evidence type="ECO:0000256" key="6">
    <source>
        <dbReference type="ARBA" id="ARBA00023288"/>
    </source>
</evidence>
<dbReference type="KEGG" id="mon:G8E03_05870"/>
<dbReference type="InterPro" id="IPR028082">
    <property type="entry name" value="Peripla_BP_I"/>
</dbReference>
<reference evidence="9 10" key="1">
    <citation type="submission" date="2020-03" db="EMBL/GenBank/DDBJ databases">
        <title>Complete genome sequence of Monaibacterium sp. ALG8 with diverse plasmids.</title>
        <authorList>
            <person name="Sun C."/>
        </authorList>
    </citation>
    <scope>NUCLEOTIDE SEQUENCE [LARGE SCALE GENOMIC DNA]</scope>
    <source>
        <strain evidence="9 10">ALG8</strain>
    </source>
</reference>
<organism evidence="9 10">
    <name type="scientific">Pontivivens nitratireducens</name>
    <dbReference type="NCBI Taxonomy" id="2758038"/>
    <lineage>
        <taxon>Bacteria</taxon>
        <taxon>Pseudomonadati</taxon>
        <taxon>Pseudomonadota</taxon>
        <taxon>Alphaproteobacteria</taxon>
        <taxon>Rhodobacterales</taxon>
        <taxon>Paracoccaceae</taxon>
        <taxon>Pontivivens</taxon>
    </lineage>
</organism>
<name>A0A6G7VKE9_9RHOB</name>